<dbReference type="Pfam" id="PF12698">
    <property type="entry name" value="ABC2_membrane_3"/>
    <property type="match status" value="1"/>
</dbReference>
<evidence type="ECO:0000256" key="3">
    <source>
        <dbReference type="ARBA" id="ARBA00022692"/>
    </source>
</evidence>
<dbReference type="GO" id="GO:0140359">
    <property type="term" value="F:ABC-type transporter activity"/>
    <property type="evidence" value="ECO:0007669"/>
    <property type="project" value="InterPro"/>
</dbReference>
<evidence type="ECO:0000256" key="2">
    <source>
        <dbReference type="ARBA" id="ARBA00022475"/>
    </source>
</evidence>
<dbReference type="GO" id="GO:0005886">
    <property type="term" value="C:plasma membrane"/>
    <property type="evidence" value="ECO:0007669"/>
    <property type="project" value="UniProtKB-SubCell"/>
</dbReference>
<evidence type="ECO:0000256" key="5">
    <source>
        <dbReference type="ARBA" id="ARBA00023136"/>
    </source>
</evidence>
<keyword evidence="9" id="KW-1185">Reference proteome</keyword>
<evidence type="ECO:0000313" key="8">
    <source>
        <dbReference type="EMBL" id="AFL97442.1"/>
    </source>
</evidence>
<dbReference type="STRING" id="867902.Ornrh_1260"/>
<dbReference type="PANTHER" id="PTHR30294">
    <property type="entry name" value="MEMBRANE COMPONENT OF ABC TRANSPORTER YHHJ-RELATED"/>
    <property type="match status" value="1"/>
</dbReference>
<evidence type="ECO:0000256" key="1">
    <source>
        <dbReference type="ARBA" id="ARBA00004651"/>
    </source>
</evidence>
<dbReference type="EMBL" id="CP003283">
    <property type="protein sequence ID" value="AFL97442.1"/>
    <property type="molecule type" value="Genomic_DNA"/>
</dbReference>
<dbReference type="eggNOG" id="COG1511">
    <property type="taxonomic scope" value="Bacteria"/>
</dbReference>
<dbReference type="GeneID" id="97257921"/>
<feature type="transmembrane region" description="Helical" evidence="6">
    <location>
        <begin position="298"/>
        <end position="317"/>
    </location>
</feature>
<keyword evidence="5 6" id="KW-0472">Membrane</keyword>
<gene>
    <name evidence="8" type="ordered locus">Ornrh_1260</name>
</gene>
<protein>
    <submittedName>
        <fullName evidence="8">Putative membrane protein</fullName>
    </submittedName>
</protein>
<dbReference type="InterPro" id="IPR013525">
    <property type="entry name" value="ABC2_TM"/>
</dbReference>
<dbReference type="Proteomes" id="UP000006051">
    <property type="component" value="Chromosome"/>
</dbReference>
<feature type="transmembrane region" description="Helical" evidence="6">
    <location>
        <begin position="230"/>
        <end position="255"/>
    </location>
</feature>
<keyword evidence="2" id="KW-1003">Cell membrane</keyword>
<dbReference type="Gene3D" id="3.40.1710.10">
    <property type="entry name" value="abc type-2 transporter like domain"/>
    <property type="match status" value="1"/>
</dbReference>
<keyword evidence="4 6" id="KW-1133">Transmembrane helix</keyword>
<proteinExistence type="predicted"/>
<dbReference type="RefSeq" id="WP_014791007.1">
    <property type="nucleotide sequence ID" value="NC_018016.1"/>
</dbReference>
<evidence type="ECO:0000259" key="7">
    <source>
        <dbReference type="Pfam" id="PF12698"/>
    </source>
</evidence>
<evidence type="ECO:0000256" key="4">
    <source>
        <dbReference type="ARBA" id="ARBA00022989"/>
    </source>
</evidence>
<keyword evidence="3 6" id="KW-0812">Transmembrane</keyword>
<dbReference type="InterPro" id="IPR051449">
    <property type="entry name" value="ABC-2_transporter_component"/>
</dbReference>
<feature type="domain" description="ABC-2 type transporter transmembrane" evidence="7">
    <location>
        <begin position="23"/>
        <end position="371"/>
    </location>
</feature>
<dbReference type="PANTHER" id="PTHR30294:SF47">
    <property type="entry name" value="INNER MEMBRANE TRANSPORT PERMEASE YHHJ"/>
    <property type="match status" value="1"/>
</dbReference>
<comment type="subcellular location">
    <subcellularLocation>
        <location evidence="1">Cell membrane</location>
        <topology evidence="1">Multi-pass membrane protein</topology>
    </subcellularLocation>
</comment>
<evidence type="ECO:0000256" key="6">
    <source>
        <dbReference type="SAM" id="Phobius"/>
    </source>
</evidence>
<accession>I4A0F8</accession>
<dbReference type="KEGG" id="orh:Ornrh_1260"/>
<sequence>MKNGFWKVFFYEFKILVGSPKKLFLCLGLPLILFFFFGLLFKVGTPNSFKVAVIDYDKSSTSRKIIRLLESTPEISFSVALNNEDEAKKLLKRGDIYAVVVLPQGIQKNVLDGQQSEIICYTNGQFLLPAGNIQKAFSTTIAMISAGIDIEKRKKKGQEGYWAHADVQPIKLDVHNMYNPYSNYGYYLITPFLPFMLEMLVVILSIYIIGTPLKYGFADSWLRMSGGNSWAALWGKLLPYTIVFCFVGWFMNFYLFRIIGTPLQVPLWNVVLLTFVLILTHQLVAVFFVNITKDLRSALTFGGGFCAICFSFGAYTFPIEGLPKFIQDVSNIFPYTHFIKYFVNRAIKGIPMNYTLHNLIALGAYFVLFLCSYPLFVKKLKRGGYE</sequence>
<feature type="transmembrane region" description="Helical" evidence="6">
    <location>
        <begin position="267"/>
        <end position="291"/>
    </location>
</feature>
<name>I4A0F8_ORNRL</name>
<dbReference type="HOGENOM" id="CLU_039483_10_2_10"/>
<feature type="transmembrane region" description="Helical" evidence="6">
    <location>
        <begin position="184"/>
        <end position="209"/>
    </location>
</feature>
<feature type="transmembrane region" description="Helical" evidence="6">
    <location>
        <begin position="23"/>
        <end position="41"/>
    </location>
</feature>
<reference evidence="8 9" key="1">
    <citation type="submission" date="2012-06" db="EMBL/GenBank/DDBJ databases">
        <title>The complete genome of Ornithobacterium rhinotracheale DSM 15997.</title>
        <authorList>
            <consortium name="US DOE Joint Genome Institute (JGI-PGF)"/>
            <person name="Lucas S."/>
            <person name="Copeland A."/>
            <person name="Lapidus A."/>
            <person name="Goodwin L."/>
            <person name="Pitluck S."/>
            <person name="Peters L."/>
            <person name="Mikhailova N."/>
            <person name="Teshima H."/>
            <person name="Kyrpides N."/>
            <person name="Mavromatis K."/>
            <person name="Pagani I."/>
            <person name="Ivanova N."/>
            <person name="Ovchinnikova G."/>
            <person name="Zeytun A."/>
            <person name="Detter J.C."/>
            <person name="Han C."/>
            <person name="Land M."/>
            <person name="Hauser L."/>
            <person name="Markowitz V."/>
            <person name="Cheng J.-F."/>
            <person name="Hugenholtz P."/>
            <person name="Woyke T."/>
            <person name="Wu D."/>
            <person name="Lang E."/>
            <person name="Kopitz M."/>
            <person name="Brambilla E."/>
            <person name="Klenk H.-P."/>
            <person name="Eisen J.A."/>
        </authorList>
    </citation>
    <scope>NUCLEOTIDE SEQUENCE [LARGE SCALE GENOMIC DNA]</scope>
    <source>
        <strain evidence="9">ATCC 51463 / DSM 15997 / CCUG 23171 / LMG 9086</strain>
    </source>
</reference>
<dbReference type="PATRIC" id="fig|867902.3.peg.1236"/>
<dbReference type="AlphaFoldDB" id="I4A0F8"/>
<evidence type="ECO:0000313" key="9">
    <source>
        <dbReference type="Proteomes" id="UP000006051"/>
    </source>
</evidence>
<organism evidence="8 9">
    <name type="scientific">Ornithobacterium rhinotracheale (strain ATCC 51463 / DSM 15997 / CCUG 23171 / CIP 104009 / LMG 9086)</name>
    <dbReference type="NCBI Taxonomy" id="867902"/>
    <lineage>
        <taxon>Bacteria</taxon>
        <taxon>Pseudomonadati</taxon>
        <taxon>Bacteroidota</taxon>
        <taxon>Flavobacteriia</taxon>
        <taxon>Flavobacteriales</taxon>
        <taxon>Weeksellaceae</taxon>
        <taxon>Ornithobacterium</taxon>
    </lineage>
</organism>
<feature type="transmembrane region" description="Helical" evidence="6">
    <location>
        <begin position="359"/>
        <end position="377"/>
    </location>
</feature>